<dbReference type="InterPro" id="IPR043136">
    <property type="entry name" value="B30.2/SPRY_sf"/>
</dbReference>
<dbReference type="SMART" id="SM00449">
    <property type="entry name" value="SPRY"/>
    <property type="match status" value="1"/>
</dbReference>
<dbReference type="Gene3D" id="3.30.160.60">
    <property type="entry name" value="Classic Zinc Finger"/>
    <property type="match status" value="1"/>
</dbReference>
<reference evidence="13" key="2">
    <citation type="journal article" date="2011" name="PLoS ONE">
        <title>Origin and evolution of TRIM proteins: new insights from the complete TRIM repertoire of zebrafish and pufferfish.</title>
        <authorList>
            <person name="Boudinot P."/>
            <person name="van der Aa L.M."/>
            <person name="Jouneau L."/>
            <person name="Du Pasquier L."/>
            <person name="Pontarotti P."/>
            <person name="Briolat V."/>
            <person name="Benmansour A."/>
            <person name="Levraud J.P."/>
        </authorList>
    </citation>
    <scope>NUCLEOTIDE SEQUENCE</scope>
    <source>
        <strain evidence="13">Tuebingen</strain>
    </source>
</reference>
<name>A0A0R4INJ4_DANRE</name>
<dbReference type="SUPFAM" id="SSF57850">
    <property type="entry name" value="RING/U-box"/>
    <property type="match status" value="1"/>
</dbReference>
<dbReference type="PROSITE" id="PS00518">
    <property type="entry name" value="ZF_RING_1"/>
    <property type="match status" value="1"/>
</dbReference>
<accession>A0A0R4INJ4</accession>
<evidence type="ECO:0000313" key="14">
    <source>
        <dbReference type="ZFIN" id="ZDB-GENE-090508-8"/>
    </source>
</evidence>
<keyword evidence="1" id="KW-0399">Innate immunity</keyword>
<feature type="domain" description="RING-type" evidence="8">
    <location>
        <begin position="15"/>
        <end position="58"/>
    </location>
</feature>
<dbReference type="CTD" id="562311"/>
<dbReference type="SUPFAM" id="SSF57845">
    <property type="entry name" value="B-box zinc-binding domain"/>
    <property type="match status" value="1"/>
</dbReference>
<proteinExistence type="predicted"/>
<dbReference type="CDD" id="cd16040">
    <property type="entry name" value="SPRY_PRY_SNTX"/>
    <property type="match status" value="1"/>
</dbReference>
<dbReference type="GO" id="GO:0005737">
    <property type="term" value="C:cytoplasm"/>
    <property type="evidence" value="ECO:0007669"/>
    <property type="project" value="UniProtKB-ARBA"/>
</dbReference>
<evidence type="ECO:0000259" key="8">
    <source>
        <dbReference type="PROSITE" id="PS50089"/>
    </source>
</evidence>
<dbReference type="Pfam" id="PF00622">
    <property type="entry name" value="SPRY"/>
    <property type="match status" value="1"/>
</dbReference>
<dbReference type="InterPro" id="IPR003877">
    <property type="entry name" value="SPRY_dom"/>
</dbReference>
<reference evidence="13" key="5">
    <citation type="journal article" date="2019" name="Fish Shellfish Immunol.">
        <title>Fish antiviral tripartite motif (TRIM) proteins.</title>
        <authorList>
            <person name="Langevin C."/>
            <person name="Levraud J.P."/>
            <person name="Boudinot P."/>
        </authorList>
    </citation>
    <scope>NUCLEOTIDE SEQUENCE</scope>
    <source>
        <strain evidence="13">Tuebingen</strain>
    </source>
</reference>
<evidence type="ECO:0000259" key="10">
    <source>
        <dbReference type="PROSITE" id="PS50188"/>
    </source>
</evidence>
<evidence type="ECO:0000256" key="7">
    <source>
        <dbReference type="SAM" id="Coils"/>
    </source>
</evidence>
<dbReference type="PANTHER" id="PTHR25465">
    <property type="entry name" value="B-BOX DOMAIN CONTAINING"/>
    <property type="match status" value="1"/>
</dbReference>
<dbReference type="GO" id="GO:0008270">
    <property type="term" value="F:zinc ion binding"/>
    <property type="evidence" value="ECO:0007669"/>
    <property type="project" value="UniProtKB-KW"/>
</dbReference>
<dbReference type="Bgee" id="ENSDARG00000101514">
    <property type="expression patterns" value="Expressed in mature ovarian follicle and 11 other cell types or tissues"/>
</dbReference>
<dbReference type="Pfam" id="PF25600">
    <property type="entry name" value="TRIM_CC"/>
    <property type="match status" value="1"/>
</dbReference>
<dbReference type="PaxDb" id="7955-ENSDARP00000033939"/>
<evidence type="ECO:0000256" key="4">
    <source>
        <dbReference type="ARBA" id="ARBA00022833"/>
    </source>
</evidence>
<dbReference type="PROSITE" id="PS50089">
    <property type="entry name" value="ZF_RING_2"/>
    <property type="match status" value="1"/>
</dbReference>
<dbReference type="InterPro" id="IPR051051">
    <property type="entry name" value="E3_ubiq-ligase_TRIM/RNF"/>
</dbReference>
<dbReference type="CDD" id="cd19769">
    <property type="entry name" value="Bbox2_TRIM16-like"/>
    <property type="match status" value="1"/>
</dbReference>
<dbReference type="SMR" id="A0A0R4INJ4"/>
<dbReference type="Pfam" id="PF15227">
    <property type="entry name" value="zf-C3HC4_4"/>
    <property type="match status" value="1"/>
</dbReference>
<dbReference type="InterPro" id="IPR000315">
    <property type="entry name" value="Znf_B-box"/>
</dbReference>
<dbReference type="AlphaFoldDB" id="A0A0R4INJ4"/>
<reference evidence="13" key="6">
    <citation type="submission" date="2025-04" db="UniProtKB">
        <authorList>
            <consortium name="RefSeq"/>
        </authorList>
    </citation>
    <scope>IDENTIFICATION</scope>
    <source>
        <strain evidence="13">Tuebingen</strain>
    </source>
</reference>
<reference evidence="13" key="1">
    <citation type="journal article" date="2009" name="BMC Biol.">
        <title>A large new subset of TRIM genes highly diversified by duplication and positive selection in teleost fish.</title>
        <authorList>
            <person name="van der Aa L.M."/>
            <person name="Levraud J.P."/>
            <person name="Yahmi M."/>
            <person name="Lauret E."/>
            <person name="Briolat V."/>
            <person name="Herbomel P."/>
            <person name="Benmansour A."/>
            <person name="Boudinot P."/>
        </authorList>
    </citation>
    <scope>NUCLEOTIDE SEQUENCE</scope>
    <source>
        <strain evidence="13">Tuebingen</strain>
    </source>
</reference>
<evidence type="ECO:0000313" key="11">
    <source>
        <dbReference type="Ensembl" id="ENSDARP00000137899"/>
    </source>
</evidence>
<dbReference type="Gene3D" id="3.30.40.10">
    <property type="entry name" value="Zinc/RING finger domain, C3HC4 (zinc finger)"/>
    <property type="match status" value="1"/>
</dbReference>
<gene>
    <name evidence="11 13 14" type="primary">ftr64</name>
    <name evidence="13" type="synonym">ftr56</name>
</gene>
<evidence type="ECO:0000256" key="1">
    <source>
        <dbReference type="ARBA" id="ARBA00022588"/>
    </source>
</evidence>
<organism evidence="11">
    <name type="scientific">Danio rerio</name>
    <name type="common">Zebrafish</name>
    <name type="synonym">Brachydanio rerio</name>
    <dbReference type="NCBI Taxonomy" id="7955"/>
    <lineage>
        <taxon>Eukaryota</taxon>
        <taxon>Metazoa</taxon>
        <taxon>Chordata</taxon>
        <taxon>Craniata</taxon>
        <taxon>Vertebrata</taxon>
        <taxon>Euteleostomi</taxon>
        <taxon>Actinopterygii</taxon>
        <taxon>Neopterygii</taxon>
        <taxon>Teleostei</taxon>
        <taxon>Ostariophysi</taxon>
        <taxon>Cypriniformes</taxon>
        <taxon>Danionidae</taxon>
        <taxon>Danioninae</taxon>
        <taxon>Danio</taxon>
    </lineage>
</organism>
<evidence type="ECO:0000313" key="12">
    <source>
        <dbReference type="Proteomes" id="UP000000437"/>
    </source>
</evidence>
<dbReference type="SMART" id="SM00184">
    <property type="entry name" value="RING"/>
    <property type="match status" value="1"/>
</dbReference>
<keyword evidence="12" id="KW-1185">Reference proteome</keyword>
<accession>A0A8M1P924</accession>
<keyword evidence="2" id="KW-0479">Metal-binding</keyword>
<dbReference type="PANTHER" id="PTHR25465:SF5">
    <property type="entry name" value="E3 UBIQUITIN_ISG15 LIGASE TRIM25-RELATED"/>
    <property type="match status" value="1"/>
</dbReference>
<dbReference type="EMBL" id="CU651668">
    <property type="status" value="NOT_ANNOTATED_CDS"/>
    <property type="molecule type" value="Genomic_DNA"/>
</dbReference>
<dbReference type="Proteomes" id="UP000000437">
    <property type="component" value="Chromosome 4"/>
</dbReference>
<keyword evidence="3 6" id="KW-0863">Zinc-finger</keyword>
<dbReference type="SMART" id="SM00589">
    <property type="entry name" value="PRY"/>
    <property type="match status" value="1"/>
</dbReference>
<dbReference type="InterPro" id="IPR006574">
    <property type="entry name" value="PRY"/>
</dbReference>
<dbReference type="InterPro" id="IPR013320">
    <property type="entry name" value="ConA-like_dom_sf"/>
</dbReference>
<feature type="coiled-coil region" evidence="7">
    <location>
        <begin position="194"/>
        <end position="228"/>
    </location>
</feature>
<dbReference type="InterPro" id="IPR017907">
    <property type="entry name" value="Znf_RING_CS"/>
</dbReference>
<dbReference type="Pfam" id="PF13765">
    <property type="entry name" value="PRY"/>
    <property type="match status" value="1"/>
</dbReference>
<dbReference type="PRINTS" id="PR01407">
    <property type="entry name" value="BUTYPHLNCDUF"/>
</dbReference>
<reference evidence="11" key="4">
    <citation type="submission" date="2015-11" db="UniProtKB">
        <authorList>
            <consortium name="Ensembl"/>
        </authorList>
    </citation>
    <scope>IDENTIFICATION</scope>
    <source>
        <strain evidence="11">Tuebingen</strain>
    </source>
</reference>
<dbReference type="KEGG" id="dre:562311"/>
<dbReference type="InterPro" id="IPR058030">
    <property type="entry name" value="TRIM8/14/16/25/29/45/65_CC"/>
</dbReference>
<dbReference type="eggNOG" id="KOG2177">
    <property type="taxonomic scope" value="Eukaryota"/>
</dbReference>
<dbReference type="InterPro" id="IPR013083">
    <property type="entry name" value="Znf_RING/FYVE/PHD"/>
</dbReference>
<dbReference type="PROSITE" id="PS50119">
    <property type="entry name" value="ZF_BBOX"/>
    <property type="match status" value="1"/>
</dbReference>
<evidence type="ECO:0000256" key="2">
    <source>
        <dbReference type="ARBA" id="ARBA00022723"/>
    </source>
</evidence>
<dbReference type="AGR" id="ZFIN:ZDB-GENE-090508-8"/>
<evidence type="ECO:0000259" key="9">
    <source>
        <dbReference type="PROSITE" id="PS50119"/>
    </source>
</evidence>
<evidence type="ECO:0000256" key="5">
    <source>
        <dbReference type="ARBA" id="ARBA00022859"/>
    </source>
</evidence>
<dbReference type="SUPFAM" id="SSF49899">
    <property type="entry name" value="Concanavalin A-like lectins/glucanases"/>
    <property type="match status" value="1"/>
</dbReference>
<protein>
    <submittedName>
        <fullName evidence="11 13">FinTRIM family, member 64</fullName>
    </submittedName>
</protein>
<dbReference type="SMART" id="SM00336">
    <property type="entry name" value="BBOX"/>
    <property type="match status" value="1"/>
</dbReference>
<dbReference type="ZFIN" id="ZDB-GENE-090508-8">
    <property type="gene designation" value="ftr64"/>
</dbReference>
<dbReference type="InterPro" id="IPR001870">
    <property type="entry name" value="B30.2/SPRY"/>
</dbReference>
<dbReference type="InterPro" id="IPR001841">
    <property type="entry name" value="Znf_RING"/>
</dbReference>
<evidence type="ECO:0000313" key="13">
    <source>
        <dbReference type="RefSeq" id="NP_001314743.1"/>
    </source>
</evidence>
<dbReference type="OrthoDB" id="6270329at2759"/>
<feature type="domain" description="B30.2/SPRY" evidence="10">
    <location>
        <begin position="361"/>
        <end position="551"/>
    </location>
</feature>
<dbReference type="Ensembl" id="ENSDART00000169130.2">
    <property type="protein sequence ID" value="ENSDARP00000137899.1"/>
    <property type="gene ID" value="ENSDARG00000101514.2"/>
</dbReference>
<dbReference type="GeneID" id="562311"/>
<dbReference type="InterPro" id="IPR003879">
    <property type="entry name" value="Butyrophylin_SPRY"/>
</dbReference>
<dbReference type="GO" id="GO:0045087">
    <property type="term" value="P:innate immune response"/>
    <property type="evidence" value="ECO:0007669"/>
    <property type="project" value="UniProtKB-KW"/>
</dbReference>
<dbReference type="RefSeq" id="NP_001314743.1">
    <property type="nucleotide sequence ID" value="NM_001327814.1"/>
</dbReference>
<keyword evidence="7" id="KW-0175">Coiled coil</keyword>
<dbReference type="Pfam" id="PF00643">
    <property type="entry name" value="zf-B_box"/>
    <property type="match status" value="1"/>
</dbReference>
<dbReference type="Gene3D" id="2.60.120.920">
    <property type="match status" value="1"/>
</dbReference>
<sequence>MAEASISVAQDQFSCPVCLDLLKDPVTIPCGHSYCMRCITDCWNQEDLTGVYSCPQCRQTFTPRPALSKNVVFADMLEKLKQTEVSAQCFAGPGDVECDVCTGRKRKAMKSCLVCLSSYCPGHLQQHETFFKGKKQHKLMDATRRLQEAMCRKHDKHLDIYCRTDQQCICYLCVIEKHKNHDTVTAAEERTEKQEQLSKKQKDLLRRIQQKVQEIQKLRETIESHKLSAQTAVEDSGKIFTELILYIERRRSEFTQLIRGQEKAAVSRAEGLLKRLEQEVDEMKRRDSEMKQLLQTDDHIYFLQSFRCLSASPEATDVPNTLCSAFTFEDVTKSLSLLKEKLKDSCDQEMEMVSGEVTYIQIIPTPDPKTREDFLQYSRQLTLDPNTANKRLRLSEGNKQAFDSGSVQPYPDHPDRFDQHLQLLSRESVCGRCYWELDWSGSGGLAVSVAYKSIRRKGEGDECVFGFNRQSWSLFYRLSGSLFFHDKKQIKLHAPLSCCRLGVYVDHRAGTLSFYSVSDTSMSLIHTEQTTFTQPLYPGFLLAFGSTIKLL</sequence>
<feature type="domain" description="B box-type" evidence="9">
    <location>
        <begin position="146"/>
        <end position="186"/>
    </location>
</feature>
<dbReference type="OMA" id="CKKDDHK"/>
<dbReference type="CDD" id="cd16543">
    <property type="entry name" value="RING-HC_TRIM77_C-IV"/>
    <property type="match status" value="1"/>
</dbReference>
<reference evidence="11 12" key="3">
    <citation type="journal article" date="2013" name="Nature">
        <title>The zebrafish reference genome sequence and its relationship to the human genome.</title>
        <authorList>
            <consortium name="Genome Reference Consortium Zebrafish"/>
            <person name="Howe K."/>
            <person name="Clark M.D."/>
            <person name="Torroja C.F."/>
            <person name="Torrance J."/>
            <person name="Berthelot C."/>
            <person name="Muffato M."/>
            <person name="Collins J.E."/>
            <person name="Humphray S."/>
            <person name="McLaren K."/>
            <person name="Matthews L."/>
            <person name="McLaren S."/>
            <person name="Sealy I."/>
            <person name="Caccamo M."/>
            <person name="Churcher C."/>
            <person name="Scott C."/>
            <person name="Barrett J.C."/>
            <person name="Koch R."/>
            <person name="Rauch G.J."/>
            <person name="White S."/>
            <person name="Chow W."/>
            <person name="Kilian B."/>
            <person name="Quintais L.T."/>
            <person name="Guerra-Assuncao J.A."/>
            <person name="Zhou Y."/>
            <person name="Gu Y."/>
            <person name="Yen J."/>
            <person name="Vogel J.H."/>
            <person name="Eyre T."/>
            <person name="Redmond S."/>
            <person name="Banerjee R."/>
            <person name="Chi J."/>
            <person name="Fu B."/>
            <person name="Langley E."/>
            <person name="Maguire S.F."/>
            <person name="Laird G.K."/>
            <person name="Lloyd D."/>
            <person name="Kenyon E."/>
            <person name="Donaldson S."/>
            <person name="Sehra H."/>
            <person name="Almeida-King J."/>
            <person name="Loveland J."/>
            <person name="Trevanion S."/>
            <person name="Jones M."/>
            <person name="Quail M."/>
            <person name="Willey D."/>
            <person name="Hunt A."/>
            <person name="Burton J."/>
            <person name="Sims S."/>
            <person name="McLay K."/>
            <person name="Plumb B."/>
            <person name="Davis J."/>
            <person name="Clee C."/>
            <person name="Oliver K."/>
            <person name="Clark R."/>
            <person name="Riddle C."/>
            <person name="Elliot D."/>
            <person name="Eliott D."/>
            <person name="Threadgold G."/>
            <person name="Harden G."/>
            <person name="Ware D."/>
            <person name="Begum S."/>
            <person name="Mortimore B."/>
            <person name="Mortimer B."/>
            <person name="Kerry G."/>
            <person name="Heath P."/>
            <person name="Phillimore B."/>
            <person name="Tracey A."/>
            <person name="Corby N."/>
            <person name="Dunn M."/>
            <person name="Johnson C."/>
            <person name="Wood J."/>
            <person name="Clark S."/>
            <person name="Pelan S."/>
            <person name="Griffiths G."/>
            <person name="Smith M."/>
            <person name="Glithero R."/>
            <person name="Howden P."/>
            <person name="Barker N."/>
            <person name="Lloyd C."/>
            <person name="Stevens C."/>
            <person name="Harley J."/>
            <person name="Holt K."/>
            <person name="Panagiotidis G."/>
            <person name="Lovell J."/>
            <person name="Beasley H."/>
            <person name="Henderson C."/>
            <person name="Gordon D."/>
            <person name="Auger K."/>
            <person name="Wright D."/>
            <person name="Collins J."/>
            <person name="Raisen C."/>
            <person name="Dyer L."/>
            <person name="Leung K."/>
            <person name="Robertson L."/>
            <person name="Ambridge K."/>
            <person name="Leongamornlert D."/>
            <person name="McGuire S."/>
            <person name="Gilderthorp R."/>
            <person name="Griffiths C."/>
            <person name="Manthravadi D."/>
            <person name="Nichol S."/>
            <person name="Barker G."/>
            <person name="Whitehead S."/>
            <person name="Kay M."/>
            <person name="Brown J."/>
            <person name="Murnane C."/>
            <person name="Gray E."/>
            <person name="Humphries M."/>
            <person name="Sycamore N."/>
            <person name="Barker D."/>
            <person name="Saunders D."/>
            <person name="Wallis J."/>
            <person name="Babbage A."/>
            <person name="Hammond S."/>
            <person name="Mashreghi-Mohammadi M."/>
            <person name="Barr L."/>
            <person name="Martin S."/>
            <person name="Wray P."/>
            <person name="Ellington A."/>
            <person name="Matthews N."/>
            <person name="Ellwood M."/>
            <person name="Woodmansey R."/>
            <person name="Clark G."/>
            <person name="Cooper J."/>
            <person name="Cooper J."/>
            <person name="Tromans A."/>
            <person name="Grafham D."/>
            <person name="Skuce C."/>
            <person name="Pandian R."/>
            <person name="Andrews R."/>
            <person name="Harrison E."/>
            <person name="Kimberley A."/>
            <person name="Garnett J."/>
            <person name="Fosker N."/>
            <person name="Hall R."/>
            <person name="Garner P."/>
            <person name="Kelly D."/>
            <person name="Bird C."/>
            <person name="Palmer S."/>
            <person name="Gehring I."/>
            <person name="Berger A."/>
            <person name="Dooley C.M."/>
            <person name="Ersan-Urun Z."/>
            <person name="Eser C."/>
            <person name="Geiger H."/>
            <person name="Geisler M."/>
            <person name="Karotki L."/>
            <person name="Kirn A."/>
            <person name="Konantz J."/>
            <person name="Konantz M."/>
            <person name="Oberlander M."/>
            <person name="Rudolph-Geiger S."/>
            <person name="Teucke M."/>
            <person name="Lanz C."/>
            <person name="Raddatz G."/>
            <person name="Osoegawa K."/>
            <person name="Zhu B."/>
            <person name="Rapp A."/>
            <person name="Widaa S."/>
            <person name="Langford C."/>
            <person name="Yang F."/>
            <person name="Schuster S.C."/>
            <person name="Carter N.P."/>
            <person name="Harrow J."/>
            <person name="Ning Z."/>
            <person name="Herrero J."/>
            <person name="Searle S.M."/>
            <person name="Enright A."/>
            <person name="Geisler R."/>
            <person name="Plasterk R.H."/>
            <person name="Lee C."/>
            <person name="Westerfield M."/>
            <person name="de Jong P.J."/>
            <person name="Zon L.I."/>
            <person name="Postlethwait J.H."/>
            <person name="Nusslein-Volhard C."/>
            <person name="Hubbard T.J."/>
            <person name="Roest Crollius H."/>
            <person name="Rogers J."/>
            <person name="Stemple D.L."/>
        </authorList>
    </citation>
    <scope>NUCLEOTIDE SEQUENCE [LARGE SCALE GENOMIC DNA]</scope>
    <source>
        <strain evidence="11">Tuebingen</strain>
    </source>
</reference>
<evidence type="ECO:0000256" key="6">
    <source>
        <dbReference type="PROSITE-ProRule" id="PRU00024"/>
    </source>
</evidence>
<dbReference type="PROSITE" id="PS50188">
    <property type="entry name" value="B302_SPRY"/>
    <property type="match status" value="1"/>
</dbReference>
<keyword evidence="5" id="KW-0391">Immunity</keyword>
<feature type="coiled-coil region" evidence="7">
    <location>
        <begin position="259"/>
        <end position="293"/>
    </location>
</feature>
<dbReference type="GeneTree" id="ENSGT01150000286899"/>
<keyword evidence="4" id="KW-0862">Zinc</keyword>
<evidence type="ECO:0000256" key="3">
    <source>
        <dbReference type="ARBA" id="ARBA00022771"/>
    </source>
</evidence>